<proteinExistence type="predicted"/>
<dbReference type="AlphaFoldDB" id="A0A1G8EIQ3"/>
<dbReference type="Proteomes" id="UP000198923">
    <property type="component" value="Unassembled WGS sequence"/>
</dbReference>
<evidence type="ECO:0000313" key="2">
    <source>
        <dbReference type="Proteomes" id="UP000198923"/>
    </source>
</evidence>
<dbReference type="STRING" id="504805.SAMN05421505_120120"/>
<dbReference type="EMBL" id="FNCN01000020">
    <property type="protein sequence ID" value="SDH69805.1"/>
    <property type="molecule type" value="Genomic_DNA"/>
</dbReference>
<accession>A0A1G8EIQ3</accession>
<name>A0A1G8EIQ3_9ACTN</name>
<organism evidence="1 2">
    <name type="scientific">Sinosporangium album</name>
    <dbReference type="NCBI Taxonomy" id="504805"/>
    <lineage>
        <taxon>Bacteria</taxon>
        <taxon>Bacillati</taxon>
        <taxon>Actinomycetota</taxon>
        <taxon>Actinomycetes</taxon>
        <taxon>Streptosporangiales</taxon>
        <taxon>Streptosporangiaceae</taxon>
        <taxon>Sinosporangium</taxon>
    </lineage>
</organism>
<dbReference type="RefSeq" id="WP_176955568.1">
    <property type="nucleotide sequence ID" value="NZ_FNCN01000020.1"/>
</dbReference>
<reference evidence="1 2" key="1">
    <citation type="submission" date="2016-10" db="EMBL/GenBank/DDBJ databases">
        <authorList>
            <person name="de Groot N.N."/>
        </authorList>
    </citation>
    <scope>NUCLEOTIDE SEQUENCE [LARGE SCALE GENOMIC DNA]</scope>
    <source>
        <strain evidence="1 2">CPCC 201354</strain>
    </source>
</reference>
<evidence type="ECO:0000313" key="1">
    <source>
        <dbReference type="EMBL" id="SDH69805.1"/>
    </source>
</evidence>
<keyword evidence="2" id="KW-1185">Reference proteome</keyword>
<sequence length="45" mass="4897">MNDLFDDLADLIAADEWRGEEPHDLDGVTVDYSAFAALAGDTPPF</sequence>
<gene>
    <name evidence="1" type="ORF">SAMN05421505_120120</name>
</gene>
<protein>
    <submittedName>
        <fullName evidence="1">Uncharacterized protein</fullName>
    </submittedName>
</protein>